<dbReference type="SMART" id="SM00220">
    <property type="entry name" value="S_TKc"/>
    <property type="match status" value="1"/>
</dbReference>
<name>A0A4S8LMN6_DENBC</name>
<organism evidence="3 4">
    <name type="scientific">Dendrothele bispora (strain CBS 962.96)</name>
    <dbReference type="NCBI Taxonomy" id="1314807"/>
    <lineage>
        <taxon>Eukaryota</taxon>
        <taxon>Fungi</taxon>
        <taxon>Dikarya</taxon>
        <taxon>Basidiomycota</taxon>
        <taxon>Agaricomycotina</taxon>
        <taxon>Agaricomycetes</taxon>
        <taxon>Agaricomycetidae</taxon>
        <taxon>Agaricales</taxon>
        <taxon>Agaricales incertae sedis</taxon>
        <taxon>Dendrothele</taxon>
    </lineage>
</organism>
<sequence>MSSSRNKYQVFNVDHTLSQYFCHEAVVWALLDHVNVLPFLGANTKLFSSLCLISPWMANGNVMEYLRSNPKHDRLSALFDIIGGLAYLHGINPPVIHGDIKGANILVDESRRCCLADFGLSSVYESISLATASREPVIGTVPWSAPELSNPDILSPNTTASDIYALGCTMYEILSGRIPFSHIRISTAIIFHVLSGKRPQRPEDNETISDEIWQLIEACWAQESTTRPSATEVGTRLQQLVSYPKSISGESPLQPTRETSHSSLASSPVIDHVETENFSEPMRSLGQLSLLDDGQQVPPSMVFQDLLQESWQENNNLEASVSIFLIS</sequence>
<accession>A0A4S8LMN6</accession>
<evidence type="ECO:0000313" key="3">
    <source>
        <dbReference type="EMBL" id="THU90223.1"/>
    </source>
</evidence>
<dbReference type="InterPro" id="IPR000719">
    <property type="entry name" value="Prot_kinase_dom"/>
</dbReference>
<dbReference type="PANTHER" id="PTHR44329">
    <property type="entry name" value="SERINE/THREONINE-PROTEIN KINASE TNNI3K-RELATED"/>
    <property type="match status" value="1"/>
</dbReference>
<dbReference type="Gene3D" id="1.10.510.10">
    <property type="entry name" value="Transferase(Phosphotransferase) domain 1"/>
    <property type="match status" value="1"/>
</dbReference>
<dbReference type="InterPro" id="IPR008271">
    <property type="entry name" value="Ser/Thr_kinase_AS"/>
</dbReference>
<keyword evidence="3" id="KW-0808">Transferase</keyword>
<evidence type="ECO:0000313" key="4">
    <source>
        <dbReference type="Proteomes" id="UP000297245"/>
    </source>
</evidence>
<gene>
    <name evidence="3" type="ORF">K435DRAFT_676412</name>
</gene>
<dbReference type="PROSITE" id="PS50011">
    <property type="entry name" value="PROTEIN_KINASE_DOM"/>
    <property type="match status" value="1"/>
</dbReference>
<dbReference type="InterPro" id="IPR011009">
    <property type="entry name" value="Kinase-like_dom_sf"/>
</dbReference>
<dbReference type="OrthoDB" id="538607at2759"/>
<evidence type="ECO:0000256" key="1">
    <source>
        <dbReference type="SAM" id="MobiDB-lite"/>
    </source>
</evidence>
<evidence type="ECO:0000259" key="2">
    <source>
        <dbReference type="PROSITE" id="PS50011"/>
    </source>
</evidence>
<dbReference type="GO" id="GO:0004674">
    <property type="term" value="F:protein serine/threonine kinase activity"/>
    <property type="evidence" value="ECO:0007669"/>
    <property type="project" value="TreeGrafter"/>
</dbReference>
<keyword evidence="4" id="KW-1185">Reference proteome</keyword>
<dbReference type="SUPFAM" id="SSF56112">
    <property type="entry name" value="Protein kinase-like (PK-like)"/>
    <property type="match status" value="1"/>
</dbReference>
<dbReference type="PANTHER" id="PTHR44329:SF214">
    <property type="entry name" value="PROTEIN KINASE DOMAIN-CONTAINING PROTEIN"/>
    <property type="match status" value="1"/>
</dbReference>
<feature type="region of interest" description="Disordered" evidence="1">
    <location>
        <begin position="246"/>
        <end position="268"/>
    </location>
</feature>
<reference evidence="3 4" key="1">
    <citation type="journal article" date="2019" name="Nat. Ecol. Evol.">
        <title>Megaphylogeny resolves global patterns of mushroom evolution.</title>
        <authorList>
            <person name="Varga T."/>
            <person name="Krizsan K."/>
            <person name="Foldi C."/>
            <person name="Dima B."/>
            <person name="Sanchez-Garcia M."/>
            <person name="Sanchez-Ramirez S."/>
            <person name="Szollosi G.J."/>
            <person name="Szarkandi J.G."/>
            <person name="Papp V."/>
            <person name="Albert L."/>
            <person name="Andreopoulos W."/>
            <person name="Angelini C."/>
            <person name="Antonin V."/>
            <person name="Barry K.W."/>
            <person name="Bougher N.L."/>
            <person name="Buchanan P."/>
            <person name="Buyck B."/>
            <person name="Bense V."/>
            <person name="Catcheside P."/>
            <person name="Chovatia M."/>
            <person name="Cooper J."/>
            <person name="Damon W."/>
            <person name="Desjardin D."/>
            <person name="Finy P."/>
            <person name="Geml J."/>
            <person name="Haridas S."/>
            <person name="Hughes K."/>
            <person name="Justo A."/>
            <person name="Karasinski D."/>
            <person name="Kautmanova I."/>
            <person name="Kiss B."/>
            <person name="Kocsube S."/>
            <person name="Kotiranta H."/>
            <person name="LaButti K.M."/>
            <person name="Lechner B.E."/>
            <person name="Liimatainen K."/>
            <person name="Lipzen A."/>
            <person name="Lukacs Z."/>
            <person name="Mihaltcheva S."/>
            <person name="Morgado L.N."/>
            <person name="Niskanen T."/>
            <person name="Noordeloos M.E."/>
            <person name="Ohm R.A."/>
            <person name="Ortiz-Santana B."/>
            <person name="Ovrebo C."/>
            <person name="Racz N."/>
            <person name="Riley R."/>
            <person name="Savchenko A."/>
            <person name="Shiryaev A."/>
            <person name="Soop K."/>
            <person name="Spirin V."/>
            <person name="Szebenyi C."/>
            <person name="Tomsovsky M."/>
            <person name="Tulloss R.E."/>
            <person name="Uehling J."/>
            <person name="Grigoriev I.V."/>
            <person name="Vagvolgyi C."/>
            <person name="Papp T."/>
            <person name="Martin F.M."/>
            <person name="Miettinen O."/>
            <person name="Hibbett D.S."/>
            <person name="Nagy L.G."/>
        </authorList>
    </citation>
    <scope>NUCLEOTIDE SEQUENCE [LARGE SCALE GENOMIC DNA]</scope>
    <source>
        <strain evidence="3 4">CBS 962.96</strain>
    </source>
</reference>
<dbReference type="GO" id="GO:0005524">
    <property type="term" value="F:ATP binding"/>
    <property type="evidence" value="ECO:0007669"/>
    <property type="project" value="InterPro"/>
</dbReference>
<feature type="domain" description="Protein kinase" evidence="2">
    <location>
        <begin position="1"/>
        <end position="241"/>
    </location>
</feature>
<proteinExistence type="predicted"/>
<dbReference type="AlphaFoldDB" id="A0A4S8LMN6"/>
<dbReference type="InterPro" id="IPR051681">
    <property type="entry name" value="Ser/Thr_Kinases-Pseudokinases"/>
</dbReference>
<dbReference type="Pfam" id="PF07714">
    <property type="entry name" value="PK_Tyr_Ser-Thr"/>
    <property type="match status" value="1"/>
</dbReference>
<dbReference type="PROSITE" id="PS00108">
    <property type="entry name" value="PROTEIN_KINASE_ST"/>
    <property type="match status" value="1"/>
</dbReference>
<dbReference type="InterPro" id="IPR001245">
    <property type="entry name" value="Ser-Thr/Tyr_kinase_cat_dom"/>
</dbReference>
<dbReference type="Proteomes" id="UP000297245">
    <property type="component" value="Unassembled WGS sequence"/>
</dbReference>
<dbReference type="EMBL" id="ML179342">
    <property type="protein sequence ID" value="THU90223.1"/>
    <property type="molecule type" value="Genomic_DNA"/>
</dbReference>
<feature type="compositionally biased region" description="Polar residues" evidence="1">
    <location>
        <begin position="248"/>
        <end position="266"/>
    </location>
</feature>
<keyword evidence="3" id="KW-0418">Kinase</keyword>
<protein>
    <submittedName>
        <fullName evidence="3">Kinase-like protein</fullName>
    </submittedName>
</protein>